<sequence>MVICLIYSMSDWISIYSELLPSIRIPPIAVSLLRRIQADKAYSTAANILTFLKRLISITRMSEQWVGKRVDVFTLSIYGLVIFLKALGHIDDA</sequence>
<evidence type="ECO:0000313" key="2">
    <source>
        <dbReference type="Proteomes" id="UP000593560"/>
    </source>
</evidence>
<evidence type="ECO:0000313" key="1">
    <source>
        <dbReference type="EMBL" id="MBA0805259.1"/>
    </source>
</evidence>
<dbReference type="EMBL" id="JABFAD010000008">
    <property type="protein sequence ID" value="MBA0805259.1"/>
    <property type="molecule type" value="Genomic_DNA"/>
</dbReference>
<name>A0A7J9H616_9ROSI</name>
<feature type="non-terminal residue" evidence="1">
    <location>
        <position position="1"/>
    </location>
</feature>
<organism evidence="1 2">
    <name type="scientific">Gossypium harknessii</name>
    <dbReference type="NCBI Taxonomy" id="34285"/>
    <lineage>
        <taxon>Eukaryota</taxon>
        <taxon>Viridiplantae</taxon>
        <taxon>Streptophyta</taxon>
        <taxon>Embryophyta</taxon>
        <taxon>Tracheophyta</taxon>
        <taxon>Spermatophyta</taxon>
        <taxon>Magnoliopsida</taxon>
        <taxon>eudicotyledons</taxon>
        <taxon>Gunneridae</taxon>
        <taxon>Pentapetalae</taxon>
        <taxon>rosids</taxon>
        <taxon>malvids</taxon>
        <taxon>Malvales</taxon>
        <taxon>Malvaceae</taxon>
        <taxon>Malvoideae</taxon>
        <taxon>Gossypium</taxon>
    </lineage>
</organism>
<reference evidence="1 2" key="1">
    <citation type="journal article" date="2019" name="Genome Biol. Evol.">
        <title>Insights into the evolution of the New World diploid cottons (Gossypium, subgenus Houzingenia) based on genome sequencing.</title>
        <authorList>
            <person name="Grover C.E."/>
            <person name="Arick M.A. 2nd"/>
            <person name="Thrash A."/>
            <person name="Conover J.L."/>
            <person name="Sanders W.S."/>
            <person name="Peterson D.G."/>
            <person name="Frelichowski J.E."/>
            <person name="Scheffler J.A."/>
            <person name="Scheffler B.E."/>
            <person name="Wendel J.F."/>
        </authorList>
    </citation>
    <scope>NUCLEOTIDE SEQUENCE [LARGE SCALE GENOMIC DNA]</scope>
    <source>
        <strain evidence="1">0</strain>
        <tissue evidence="1">Leaf</tissue>
    </source>
</reference>
<dbReference type="OrthoDB" id="10397776at2759"/>
<accession>A0A7J9H616</accession>
<keyword evidence="2" id="KW-1185">Reference proteome</keyword>
<dbReference type="Proteomes" id="UP000593560">
    <property type="component" value="Unassembled WGS sequence"/>
</dbReference>
<proteinExistence type="predicted"/>
<protein>
    <submittedName>
        <fullName evidence="1">Uncharacterized protein</fullName>
    </submittedName>
</protein>
<comment type="caution">
    <text evidence="1">The sequence shown here is derived from an EMBL/GenBank/DDBJ whole genome shotgun (WGS) entry which is preliminary data.</text>
</comment>
<gene>
    <name evidence="1" type="ORF">Gohar_004786</name>
</gene>
<dbReference type="AlphaFoldDB" id="A0A7J9H616"/>